<accession>A0ABX8B0Z3</accession>
<evidence type="ECO:0000256" key="9">
    <source>
        <dbReference type="SAM" id="Phobius"/>
    </source>
</evidence>
<evidence type="ECO:0000256" key="4">
    <source>
        <dbReference type="ARBA" id="ARBA00022982"/>
    </source>
</evidence>
<keyword evidence="7" id="KW-0175">Coiled coil</keyword>
<evidence type="ECO:0000256" key="6">
    <source>
        <dbReference type="ARBA" id="ARBA00023014"/>
    </source>
</evidence>
<feature type="region of interest" description="Disordered" evidence="8">
    <location>
        <begin position="454"/>
        <end position="497"/>
    </location>
</feature>
<keyword evidence="5" id="KW-0408">Iron</keyword>
<dbReference type="Pfam" id="PF13247">
    <property type="entry name" value="Fer4_11"/>
    <property type="match status" value="1"/>
</dbReference>
<dbReference type="InterPro" id="IPR050294">
    <property type="entry name" value="RnfB_subfamily"/>
</dbReference>
<keyword evidence="13" id="KW-1185">Reference proteome</keyword>
<keyword evidence="3" id="KW-0479">Metal-binding</keyword>
<dbReference type="SUPFAM" id="SSF54862">
    <property type="entry name" value="4Fe-4S ferredoxins"/>
    <property type="match status" value="1"/>
</dbReference>
<keyword evidence="2" id="KW-0004">4Fe-4S</keyword>
<feature type="compositionally biased region" description="Low complexity" evidence="8">
    <location>
        <begin position="454"/>
        <end position="468"/>
    </location>
</feature>
<dbReference type="Gene3D" id="2.60.120.10">
    <property type="entry name" value="Jelly Rolls"/>
    <property type="match status" value="2"/>
</dbReference>
<keyword evidence="4" id="KW-0249">Electron transport</keyword>
<evidence type="ECO:0000256" key="3">
    <source>
        <dbReference type="ARBA" id="ARBA00022723"/>
    </source>
</evidence>
<dbReference type="RefSeq" id="WP_211422598.1">
    <property type="nucleotide sequence ID" value="NZ_CP072642.1"/>
</dbReference>
<evidence type="ECO:0000256" key="2">
    <source>
        <dbReference type="ARBA" id="ARBA00022485"/>
    </source>
</evidence>
<dbReference type="SUPFAM" id="SSF51206">
    <property type="entry name" value="cAMP-binding domain-like"/>
    <property type="match status" value="2"/>
</dbReference>
<feature type="domain" description="4Fe-4S ferredoxin-type" evidence="11">
    <location>
        <begin position="333"/>
        <end position="364"/>
    </location>
</feature>
<dbReference type="InterPro" id="IPR018488">
    <property type="entry name" value="cNMP-bd_CS"/>
</dbReference>
<dbReference type="InterPro" id="IPR017896">
    <property type="entry name" value="4Fe4S_Fe-S-bd"/>
</dbReference>
<evidence type="ECO:0000256" key="8">
    <source>
        <dbReference type="SAM" id="MobiDB-lite"/>
    </source>
</evidence>
<feature type="transmembrane region" description="Helical" evidence="9">
    <location>
        <begin position="659"/>
        <end position="679"/>
    </location>
</feature>
<feature type="domain" description="Cyclic nucleotide-binding" evidence="10">
    <location>
        <begin position="77"/>
        <end position="158"/>
    </location>
</feature>
<reference evidence="12 13" key="1">
    <citation type="submission" date="2021-03" db="EMBL/GenBank/DDBJ databases">
        <title>Genomic and phenotypic characterization of Chloracidobacterium isolates provides evidence for multiple species.</title>
        <authorList>
            <person name="Saini M.K."/>
            <person name="Costas A.M.G."/>
            <person name="Tank M."/>
            <person name="Bryant D.A."/>
        </authorList>
    </citation>
    <scope>NUCLEOTIDE SEQUENCE [LARGE SCALE GENOMIC DNA]</scope>
    <source>
        <strain evidence="12 13">N</strain>
    </source>
</reference>
<dbReference type="PROSITE" id="PS00198">
    <property type="entry name" value="4FE4S_FER_1"/>
    <property type="match status" value="1"/>
</dbReference>
<keyword evidence="9" id="KW-0472">Membrane</keyword>
<feature type="transmembrane region" description="Helical" evidence="9">
    <location>
        <begin position="589"/>
        <end position="615"/>
    </location>
</feature>
<dbReference type="InterPro" id="IPR000595">
    <property type="entry name" value="cNMP-bd_dom"/>
</dbReference>
<dbReference type="Gene3D" id="3.30.70.20">
    <property type="match status" value="2"/>
</dbReference>
<evidence type="ECO:0000259" key="11">
    <source>
        <dbReference type="PROSITE" id="PS51379"/>
    </source>
</evidence>
<evidence type="ECO:0000256" key="1">
    <source>
        <dbReference type="ARBA" id="ARBA00022448"/>
    </source>
</evidence>
<feature type="transmembrane region" description="Helical" evidence="9">
    <location>
        <begin position="685"/>
        <end position="711"/>
    </location>
</feature>
<feature type="domain" description="4Fe-4S ferredoxin-type" evidence="11">
    <location>
        <begin position="380"/>
        <end position="411"/>
    </location>
</feature>
<keyword evidence="9" id="KW-1133">Transmembrane helix</keyword>
<proteinExistence type="predicted"/>
<feature type="domain" description="4Fe-4S ferredoxin-type" evidence="11">
    <location>
        <begin position="412"/>
        <end position="441"/>
    </location>
</feature>
<evidence type="ECO:0000256" key="5">
    <source>
        <dbReference type="ARBA" id="ARBA00023004"/>
    </source>
</evidence>
<dbReference type="InterPro" id="IPR017900">
    <property type="entry name" value="4Fe4S_Fe_S_CS"/>
</dbReference>
<gene>
    <name evidence="12" type="ORF">J8C05_02270</name>
</gene>
<sequence length="874" mass="95240">MNAAATATVTATAMKRQEIANRHAILEAIRGISAIEELVEYEPGHGYKFGVDLEVAIYGRNYGPGKKVGPYIRMYDYPPGLEIVRQGDWDTNTFFIVVAGAVEVFVAGVAEPVAVFEPGKPFGEMGVLAGMPRSATVIAHRQRGARVLEVQRPALRVLRKLRKFGAALDITYRNNGRAAVANQLQIPDELRKKVAEIADFQLVARGHVLASAGEVIRKLLLIRDGWVKRIGQAQNGEVTDYLGPGYILGFNALTVREARFPYRAVAMSRTELLEIPVEALHRDPALLEALRAALGAAGDIGTPLQPTQALVFNPAVKAAQERILDRGLADANNLLLMDMDLCIRCGNCSLACHQIHGQARLKRTGIHVLRPRTPTHTTLNQSLLMPSVCLHCKDPECLTGCPTGAIARFEGGQVDILPSLCIGCSDCATQCPYNAISLIPRSELKAPAARLPVKAAPSKAAPSKNGASRNGKGGAAKGESAPETPVDPLAAFGLRFDPKPQPVTQGEELVAIKCNLCNNTPLNPKDASGKPVYTTHKYNCEENCPTGALKRVKPTAYFNEIARIHGPALRHSGAMIVGNAFGHADRAKWLAHLVGIVVTVLLCGATMAGIVQYGLGTPLFRSDWFNFRWITGLVGLAGIVIVMLYPVRRQMWRRRGGALKVWMLSHTYAGVIAGIVLLLHGGTNLGGAVTAALMISFDLVILTGLIGILLYQLGPRLLTKIEGEPLLAEDLLRRREELYQEIADLTVTAQEQAEKEGRGVQFAQTFLVARDQAVATLLSLGFLFRQYLRREALDDLLKHVRQRFAKAIASQTTPTEQAVLGQILDALATIRRIDALLYIHRALKLWLPPHVISTSVMLALMVVHILQVVYYLWR</sequence>
<feature type="transmembrane region" description="Helical" evidence="9">
    <location>
        <begin position="851"/>
        <end position="873"/>
    </location>
</feature>
<keyword evidence="1" id="KW-0813">Transport</keyword>
<keyword evidence="9" id="KW-0812">Transmembrane</keyword>
<dbReference type="PANTHER" id="PTHR42859">
    <property type="entry name" value="OXIDOREDUCTASE"/>
    <property type="match status" value="1"/>
</dbReference>
<dbReference type="PROSITE" id="PS00889">
    <property type="entry name" value="CNMP_BINDING_2"/>
    <property type="match status" value="1"/>
</dbReference>
<feature type="coiled-coil region" evidence="7">
    <location>
        <begin position="728"/>
        <end position="755"/>
    </location>
</feature>
<protein>
    <submittedName>
        <fullName evidence="12">Cyclic nucleotide-binding domain-containing protein</fullName>
    </submittedName>
</protein>
<evidence type="ECO:0000313" key="13">
    <source>
        <dbReference type="Proteomes" id="UP000677668"/>
    </source>
</evidence>
<dbReference type="InterPro" id="IPR018490">
    <property type="entry name" value="cNMP-bd_dom_sf"/>
</dbReference>
<dbReference type="Pfam" id="PF00027">
    <property type="entry name" value="cNMP_binding"/>
    <property type="match status" value="2"/>
</dbReference>
<dbReference type="PROSITE" id="PS50042">
    <property type="entry name" value="CNMP_BINDING_3"/>
    <property type="match status" value="1"/>
</dbReference>
<dbReference type="PROSITE" id="PS51379">
    <property type="entry name" value="4FE4S_FER_2"/>
    <property type="match status" value="3"/>
</dbReference>
<dbReference type="Proteomes" id="UP000677668">
    <property type="component" value="Chromosome 1"/>
</dbReference>
<dbReference type="EMBL" id="CP072642">
    <property type="protein sequence ID" value="QUV94295.1"/>
    <property type="molecule type" value="Genomic_DNA"/>
</dbReference>
<organism evidence="12 13">
    <name type="scientific">Chloracidobacterium sp. N</name>
    <dbReference type="NCBI Taxonomy" id="2821540"/>
    <lineage>
        <taxon>Bacteria</taxon>
        <taxon>Pseudomonadati</taxon>
        <taxon>Acidobacteriota</taxon>
        <taxon>Terriglobia</taxon>
        <taxon>Terriglobales</taxon>
        <taxon>Acidobacteriaceae</taxon>
        <taxon>Chloracidobacterium</taxon>
        <taxon>Chloracidobacterium aggregatum</taxon>
    </lineage>
</organism>
<evidence type="ECO:0000259" key="10">
    <source>
        <dbReference type="PROSITE" id="PS50042"/>
    </source>
</evidence>
<dbReference type="PANTHER" id="PTHR42859:SF10">
    <property type="entry name" value="DIMETHYLSULFOXIDE REDUCTASE CHAIN B"/>
    <property type="match status" value="1"/>
</dbReference>
<feature type="transmembrane region" description="Helical" evidence="9">
    <location>
        <begin position="627"/>
        <end position="647"/>
    </location>
</feature>
<evidence type="ECO:0000256" key="7">
    <source>
        <dbReference type="SAM" id="Coils"/>
    </source>
</evidence>
<dbReference type="CDD" id="cd00038">
    <property type="entry name" value="CAP_ED"/>
    <property type="match status" value="2"/>
</dbReference>
<keyword evidence="6" id="KW-0411">Iron-sulfur</keyword>
<name>A0ABX8B0Z3_9BACT</name>
<dbReference type="InterPro" id="IPR014710">
    <property type="entry name" value="RmlC-like_jellyroll"/>
</dbReference>
<evidence type="ECO:0000313" key="12">
    <source>
        <dbReference type="EMBL" id="QUV94295.1"/>
    </source>
</evidence>